<dbReference type="RefSeq" id="WP_044336589.1">
    <property type="nucleotide sequence ID" value="NZ_CP010836.1"/>
</dbReference>
<evidence type="ECO:0000259" key="3">
    <source>
        <dbReference type="Pfam" id="PF25954"/>
    </source>
</evidence>
<dbReference type="Gene3D" id="1.10.287.470">
    <property type="entry name" value="Helix hairpin bin"/>
    <property type="match status" value="1"/>
</dbReference>
<dbReference type="Gene3D" id="2.40.420.20">
    <property type="match status" value="1"/>
</dbReference>
<proteinExistence type="inferred from homology"/>
<dbReference type="GO" id="GO:1990281">
    <property type="term" value="C:efflux pump complex"/>
    <property type="evidence" value="ECO:0007669"/>
    <property type="project" value="TreeGrafter"/>
</dbReference>
<feature type="domain" description="CzcB-like barrel-sandwich hybrid" evidence="5">
    <location>
        <begin position="104"/>
        <end position="232"/>
    </location>
</feature>
<sequence length="395" mass="41282">MKYEGRMLGRQERLEFTGEETGVRSRRWIWIGALVVVILAAAAFFLLNGSSDDAAKGAAGAPGQSQIPTVTVAVPGRKTVQTVITGTGSLAARREMPVGVAGEGGMVTRVLVEPGSWVGAGQVLATVDRSVQAQTAESLAASVRVAQADARLAQAELDRAQKLVANGFISKADIDRKTAARDQALARVRVAQAQLSETDARNRRLDIRAPAAGLVLTRGVEPGQIVSSGSGVLFRLAMGGQMELRTQLAEIDLQRLRAGAPAEVTPTGTTQTFKGEVWQVSPIIDPQTRQGIARIALAYDAALRPGGFASARIVAGATQAVTLPQSAIQSDAQGNFVYTLNAKNEAVRVPVTLGEVSEAGVAIASGLAGNERVVLTAGAFLNPGQKVIPNLQPQK</sequence>
<dbReference type="EMBL" id="CP010836">
    <property type="protein sequence ID" value="AJP74630.1"/>
    <property type="molecule type" value="Genomic_DNA"/>
</dbReference>
<feature type="domain" description="Multidrug resistance protein MdtA-like C-terminal permuted SH3" evidence="4">
    <location>
        <begin position="319"/>
        <end position="375"/>
    </location>
</feature>
<evidence type="ECO:0000313" key="7">
    <source>
        <dbReference type="Proteomes" id="UP000032300"/>
    </source>
</evidence>
<feature type="transmembrane region" description="Helical" evidence="2">
    <location>
        <begin position="28"/>
        <end position="47"/>
    </location>
</feature>
<dbReference type="InterPro" id="IPR006143">
    <property type="entry name" value="RND_pump_MFP"/>
</dbReference>
<dbReference type="OrthoDB" id="7422354at2"/>
<evidence type="ECO:0000256" key="2">
    <source>
        <dbReference type="SAM" id="Phobius"/>
    </source>
</evidence>
<dbReference type="InterPro" id="IPR058647">
    <property type="entry name" value="BSH_CzcB-like"/>
</dbReference>
<name>A0A7U5BG30_9SPHN</name>
<keyword evidence="2" id="KW-0472">Membrane</keyword>
<dbReference type="InterPro" id="IPR058792">
    <property type="entry name" value="Beta-barrel_RND_2"/>
</dbReference>
<dbReference type="Pfam" id="PF25967">
    <property type="entry name" value="RND-MFP_C"/>
    <property type="match status" value="1"/>
</dbReference>
<dbReference type="InterPro" id="IPR058627">
    <property type="entry name" value="MdtA-like_C"/>
</dbReference>
<dbReference type="AlphaFoldDB" id="A0A7U5BG30"/>
<keyword evidence="2" id="KW-0812">Transmembrane</keyword>
<gene>
    <name evidence="6" type="ORF">TS85_18290</name>
</gene>
<reference evidence="6 7" key="1">
    <citation type="journal article" date="2015" name="Int. J. Syst. Evol. Microbiol.">
        <title>Sphingomonas hengshuiensis sp. nov., isolated from lake wetland.</title>
        <authorList>
            <person name="Wei S."/>
            <person name="Wang T."/>
            <person name="Liu H."/>
            <person name="Zhang C."/>
            <person name="Guo J."/>
            <person name="Wang Q."/>
            <person name="Liang K."/>
            <person name="Zhang Z."/>
        </authorList>
    </citation>
    <scope>NUCLEOTIDE SEQUENCE [LARGE SCALE GENOMIC DNA]</scope>
    <source>
        <strain evidence="6 7">WHSC-8</strain>
    </source>
</reference>
<keyword evidence="2" id="KW-1133">Transmembrane helix</keyword>
<dbReference type="PANTHER" id="PTHR30469">
    <property type="entry name" value="MULTIDRUG RESISTANCE PROTEIN MDTA"/>
    <property type="match status" value="1"/>
</dbReference>
<dbReference type="Gene3D" id="2.40.50.100">
    <property type="match status" value="1"/>
</dbReference>
<dbReference type="KEGG" id="sphi:TS85_18290"/>
<evidence type="ECO:0000259" key="5">
    <source>
        <dbReference type="Pfam" id="PF25973"/>
    </source>
</evidence>
<dbReference type="Pfam" id="PF25954">
    <property type="entry name" value="Beta-barrel_RND_2"/>
    <property type="match status" value="1"/>
</dbReference>
<dbReference type="NCBIfam" id="TIGR01730">
    <property type="entry name" value="RND_mfp"/>
    <property type="match status" value="1"/>
</dbReference>
<dbReference type="Pfam" id="PF25973">
    <property type="entry name" value="BSH_CzcB"/>
    <property type="match status" value="1"/>
</dbReference>
<reference evidence="6 7" key="2">
    <citation type="submission" date="2015-02" db="EMBL/GenBank/DDBJ databases">
        <title>The complete genome of Sphingomonas hengshuiensis sp. WHSC-8 isolated from soil of Hengshui Lake.</title>
        <authorList>
            <person name="Wei S."/>
            <person name="Guo J."/>
            <person name="Su C."/>
            <person name="Wu R."/>
            <person name="Zhang Z."/>
            <person name="Liang K."/>
            <person name="Li H."/>
            <person name="Wang T."/>
            <person name="Liu H."/>
            <person name="Zhang C."/>
            <person name="Li Z."/>
            <person name="Wang Q."/>
            <person name="Meng J."/>
        </authorList>
    </citation>
    <scope>NUCLEOTIDE SEQUENCE [LARGE SCALE GENOMIC DNA]</scope>
    <source>
        <strain evidence="6 7">WHSC-8</strain>
    </source>
</reference>
<accession>A0A7U5BG30</accession>
<dbReference type="SUPFAM" id="SSF111369">
    <property type="entry name" value="HlyD-like secretion proteins"/>
    <property type="match status" value="1"/>
</dbReference>
<dbReference type="GO" id="GO:0015562">
    <property type="term" value="F:efflux transmembrane transporter activity"/>
    <property type="evidence" value="ECO:0007669"/>
    <property type="project" value="TreeGrafter"/>
</dbReference>
<dbReference type="Gene3D" id="2.40.30.170">
    <property type="match status" value="1"/>
</dbReference>
<organism evidence="6 7">
    <name type="scientific">Sphingomonas hengshuiensis</name>
    <dbReference type="NCBI Taxonomy" id="1609977"/>
    <lineage>
        <taxon>Bacteria</taxon>
        <taxon>Pseudomonadati</taxon>
        <taxon>Pseudomonadota</taxon>
        <taxon>Alphaproteobacteria</taxon>
        <taxon>Sphingomonadales</taxon>
        <taxon>Sphingomonadaceae</taxon>
        <taxon>Sphingomonas</taxon>
    </lineage>
</organism>
<feature type="domain" description="CusB-like beta-barrel" evidence="3">
    <location>
        <begin position="247"/>
        <end position="315"/>
    </location>
</feature>
<dbReference type="PANTHER" id="PTHR30469:SF15">
    <property type="entry name" value="HLYD FAMILY OF SECRETION PROTEINS"/>
    <property type="match status" value="1"/>
</dbReference>
<dbReference type="Proteomes" id="UP000032300">
    <property type="component" value="Chromosome"/>
</dbReference>
<keyword evidence="7" id="KW-1185">Reference proteome</keyword>
<evidence type="ECO:0000256" key="1">
    <source>
        <dbReference type="ARBA" id="ARBA00009477"/>
    </source>
</evidence>
<evidence type="ECO:0000313" key="6">
    <source>
        <dbReference type="EMBL" id="AJP74630.1"/>
    </source>
</evidence>
<evidence type="ECO:0000259" key="4">
    <source>
        <dbReference type="Pfam" id="PF25967"/>
    </source>
</evidence>
<protein>
    <submittedName>
        <fullName evidence="6">Secretion protein HylD</fullName>
    </submittedName>
</protein>
<comment type="similarity">
    <text evidence="1">Belongs to the membrane fusion protein (MFP) (TC 8.A.1) family.</text>
</comment>